<gene>
    <name evidence="2" type="ORF">KIW84_052654</name>
</gene>
<feature type="compositionally biased region" description="Basic residues" evidence="1">
    <location>
        <begin position="26"/>
        <end position="35"/>
    </location>
</feature>
<dbReference type="Gramene" id="Psat05G0265400-T1">
    <property type="protein sequence ID" value="KAI5405982.1"/>
    <property type="gene ID" value="KIW84_052654"/>
</dbReference>
<organism evidence="2 3">
    <name type="scientific">Pisum sativum</name>
    <name type="common">Garden pea</name>
    <name type="synonym">Lathyrus oleraceus</name>
    <dbReference type="NCBI Taxonomy" id="3888"/>
    <lineage>
        <taxon>Eukaryota</taxon>
        <taxon>Viridiplantae</taxon>
        <taxon>Streptophyta</taxon>
        <taxon>Embryophyta</taxon>
        <taxon>Tracheophyta</taxon>
        <taxon>Spermatophyta</taxon>
        <taxon>Magnoliopsida</taxon>
        <taxon>eudicotyledons</taxon>
        <taxon>Gunneridae</taxon>
        <taxon>Pentapetalae</taxon>
        <taxon>rosids</taxon>
        <taxon>fabids</taxon>
        <taxon>Fabales</taxon>
        <taxon>Fabaceae</taxon>
        <taxon>Papilionoideae</taxon>
        <taxon>50 kb inversion clade</taxon>
        <taxon>NPAAA clade</taxon>
        <taxon>Hologalegina</taxon>
        <taxon>IRL clade</taxon>
        <taxon>Fabeae</taxon>
        <taxon>Lathyrus</taxon>
    </lineage>
</organism>
<evidence type="ECO:0000313" key="2">
    <source>
        <dbReference type="EMBL" id="KAI5405982.1"/>
    </source>
</evidence>
<sequence length="134" mass="14802">MGIPANQKTERKVRAKVRDKNEKRTPGKSKTRKGGLGKNGYPGGLKTRKGGPAKRGIKSEDYSLSHLYFVMLRQLPSPKMSSPVSILPGKVVACEHSPAVLSPDRIITLVYGLFKPSPAKQSFLQRRLSYQRIG</sequence>
<accession>A0A9D5AC85</accession>
<name>A0A9D5AC85_PEA</name>
<dbReference type="EMBL" id="JAMSHJ010000005">
    <property type="protein sequence ID" value="KAI5405982.1"/>
    <property type="molecule type" value="Genomic_DNA"/>
</dbReference>
<comment type="caution">
    <text evidence="2">The sequence shown here is derived from an EMBL/GenBank/DDBJ whole genome shotgun (WGS) entry which is preliminary data.</text>
</comment>
<proteinExistence type="predicted"/>
<feature type="compositionally biased region" description="Basic residues" evidence="1">
    <location>
        <begin position="46"/>
        <end position="56"/>
    </location>
</feature>
<evidence type="ECO:0000256" key="1">
    <source>
        <dbReference type="SAM" id="MobiDB-lite"/>
    </source>
</evidence>
<reference evidence="2 3" key="1">
    <citation type="journal article" date="2022" name="Nat. Genet.">
        <title>Improved pea reference genome and pan-genome highlight genomic features and evolutionary characteristics.</title>
        <authorList>
            <person name="Yang T."/>
            <person name="Liu R."/>
            <person name="Luo Y."/>
            <person name="Hu S."/>
            <person name="Wang D."/>
            <person name="Wang C."/>
            <person name="Pandey M.K."/>
            <person name="Ge S."/>
            <person name="Xu Q."/>
            <person name="Li N."/>
            <person name="Li G."/>
            <person name="Huang Y."/>
            <person name="Saxena R.K."/>
            <person name="Ji Y."/>
            <person name="Li M."/>
            <person name="Yan X."/>
            <person name="He Y."/>
            <person name="Liu Y."/>
            <person name="Wang X."/>
            <person name="Xiang C."/>
            <person name="Varshney R.K."/>
            <person name="Ding H."/>
            <person name="Gao S."/>
            <person name="Zong X."/>
        </authorList>
    </citation>
    <scope>NUCLEOTIDE SEQUENCE [LARGE SCALE GENOMIC DNA]</scope>
    <source>
        <strain evidence="2 3">cv. Zhongwan 6</strain>
    </source>
</reference>
<dbReference type="Proteomes" id="UP001058974">
    <property type="component" value="Chromosome 5"/>
</dbReference>
<dbReference type="AlphaFoldDB" id="A0A9D5AC85"/>
<keyword evidence="3" id="KW-1185">Reference proteome</keyword>
<feature type="compositionally biased region" description="Basic and acidic residues" evidence="1">
    <location>
        <begin position="8"/>
        <end position="25"/>
    </location>
</feature>
<feature type="region of interest" description="Disordered" evidence="1">
    <location>
        <begin position="1"/>
        <end position="57"/>
    </location>
</feature>
<evidence type="ECO:0000313" key="3">
    <source>
        <dbReference type="Proteomes" id="UP001058974"/>
    </source>
</evidence>
<protein>
    <submittedName>
        <fullName evidence="2">Uncharacterized protein</fullName>
    </submittedName>
</protein>